<evidence type="ECO:0000256" key="2">
    <source>
        <dbReference type="ARBA" id="ARBA00022692"/>
    </source>
</evidence>
<reference evidence="10 11" key="2">
    <citation type="submission" date="2018-11" db="EMBL/GenBank/DDBJ databases">
        <authorList>
            <consortium name="Pathogen Informatics"/>
        </authorList>
    </citation>
    <scope>NUCLEOTIDE SEQUENCE [LARGE SCALE GENOMIC DNA]</scope>
</reference>
<dbReference type="SMART" id="SM00112">
    <property type="entry name" value="CA"/>
    <property type="match status" value="1"/>
</dbReference>
<dbReference type="PANTHER" id="PTHR24025:SF23">
    <property type="entry name" value="NEURAL-CADHERIN"/>
    <property type="match status" value="1"/>
</dbReference>
<gene>
    <name evidence="10" type="ORF">TCNE_LOCUS19586</name>
</gene>
<accession>A0A183VFR6</accession>
<evidence type="ECO:0000256" key="8">
    <source>
        <dbReference type="PROSITE-ProRule" id="PRU00043"/>
    </source>
</evidence>
<keyword evidence="7" id="KW-0472">Membrane</keyword>
<dbReference type="SUPFAM" id="SSF49313">
    <property type="entry name" value="Cadherin-like"/>
    <property type="match status" value="4"/>
</dbReference>
<dbReference type="GO" id="GO:0005509">
    <property type="term" value="F:calcium ion binding"/>
    <property type="evidence" value="ECO:0007669"/>
    <property type="project" value="UniProtKB-UniRule"/>
</dbReference>
<evidence type="ECO:0000259" key="9">
    <source>
        <dbReference type="PROSITE" id="PS50268"/>
    </source>
</evidence>
<keyword evidence="3" id="KW-0677">Repeat</keyword>
<evidence type="ECO:0000256" key="7">
    <source>
        <dbReference type="ARBA" id="ARBA00023136"/>
    </source>
</evidence>
<evidence type="ECO:0000313" key="11">
    <source>
        <dbReference type="Proteomes" id="UP000050794"/>
    </source>
</evidence>
<dbReference type="Pfam" id="PF00028">
    <property type="entry name" value="Cadherin"/>
    <property type="match status" value="1"/>
</dbReference>
<feature type="domain" description="Cadherin" evidence="9">
    <location>
        <begin position="276"/>
        <end position="349"/>
    </location>
</feature>
<reference evidence="12" key="1">
    <citation type="submission" date="2016-06" db="UniProtKB">
        <authorList>
            <consortium name="WormBaseParasite"/>
        </authorList>
    </citation>
    <scope>IDENTIFICATION</scope>
</reference>
<dbReference type="Gene3D" id="2.60.40.60">
    <property type="entry name" value="Cadherins"/>
    <property type="match status" value="4"/>
</dbReference>
<dbReference type="PANTHER" id="PTHR24025">
    <property type="entry name" value="DESMOGLEIN FAMILY MEMBER"/>
    <property type="match status" value="1"/>
</dbReference>
<organism evidence="11 12">
    <name type="scientific">Toxocara canis</name>
    <name type="common">Canine roundworm</name>
    <dbReference type="NCBI Taxonomy" id="6265"/>
    <lineage>
        <taxon>Eukaryota</taxon>
        <taxon>Metazoa</taxon>
        <taxon>Ecdysozoa</taxon>
        <taxon>Nematoda</taxon>
        <taxon>Chromadorea</taxon>
        <taxon>Rhabditida</taxon>
        <taxon>Spirurina</taxon>
        <taxon>Ascaridomorpha</taxon>
        <taxon>Ascaridoidea</taxon>
        <taxon>Toxocaridae</taxon>
        <taxon>Toxocara</taxon>
    </lineage>
</organism>
<comment type="subcellular location">
    <subcellularLocation>
        <location evidence="1">Membrane</location>
    </subcellularLocation>
</comment>
<keyword evidence="4 8" id="KW-0106">Calcium</keyword>
<evidence type="ECO:0000256" key="3">
    <source>
        <dbReference type="ARBA" id="ARBA00022737"/>
    </source>
</evidence>
<dbReference type="PRINTS" id="PR00205">
    <property type="entry name" value="CADHERIN"/>
</dbReference>
<dbReference type="GO" id="GO:0005911">
    <property type="term" value="C:cell-cell junction"/>
    <property type="evidence" value="ECO:0007669"/>
    <property type="project" value="TreeGrafter"/>
</dbReference>
<evidence type="ECO:0000256" key="1">
    <source>
        <dbReference type="ARBA" id="ARBA00004370"/>
    </source>
</evidence>
<keyword evidence="11" id="KW-1185">Reference proteome</keyword>
<dbReference type="InterPro" id="IPR002126">
    <property type="entry name" value="Cadherin-like_dom"/>
</dbReference>
<sequence length="375" mass="41353">MLLYVEDVNDMAPQFTALVVRSTIGDDSLPGQFVAKMVVDDVDTMSSVAGGHRFLFSVIDGDETLLDVDKYSGVVLLARAIVDDDLEMRHKHFNVSVSDGMFTAYAKLTVEIVASTARRSLPRFDQAQYSASVGENGKIGATVIIVHAREGIPPLKYAFGGSKDGRAWPVMIDEKTGKVTTRVSLDYEQQSVLAIDEDVGDQIEYTVVPDGSAYSNYVKVHPKQGILSLQKTLRELVGERITLFIRATDLANPPHQSEARVLINVQPSNISLPHFSNHHYLFTVAEDASVGTVVGRVQQNDRQLLTNVRFSIASSSQSSELPFSVDRSSGKLIISSPLDREKVREVIEIPNQLSVLHDYDIFYSTVNDYLIITSS</sequence>
<dbReference type="Proteomes" id="UP000050794">
    <property type="component" value="Unassembled WGS sequence"/>
</dbReference>
<protein>
    <submittedName>
        <fullName evidence="12">CA domain-containing protein</fullName>
    </submittedName>
</protein>
<evidence type="ECO:0000256" key="5">
    <source>
        <dbReference type="ARBA" id="ARBA00022889"/>
    </source>
</evidence>
<dbReference type="WBParaSite" id="TCNE_0001959001-mRNA-1">
    <property type="protein sequence ID" value="TCNE_0001959001-mRNA-1"/>
    <property type="gene ID" value="TCNE_0001959001"/>
</dbReference>
<proteinExistence type="predicted"/>
<evidence type="ECO:0000313" key="12">
    <source>
        <dbReference type="WBParaSite" id="TCNE_0001959001-mRNA-1"/>
    </source>
</evidence>
<dbReference type="GO" id="GO:0016020">
    <property type="term" value="C:membrane"/>
    <property type="evidence" value="ECO:0007669"/>
    <property type="project" value="UniProtKB-SubCell"/>
</dbReference>
<keyword evidence="5" id="KW-0130">Cell adhesion</keyword>
<feature type="domain" description="Cadherin" evidence="9">
    <location>
        <begin position="16"/>
        <end position="124"/>
    </location>
</feature>
<evidence type="ECO:0000256" key="4">
    <source>
        <dbReference type="ARBA" id="ARBA00022837"/>
    </source>
</evidence>
<name>A0A183VFR6_TOXCA</name>
<dbReference type="InterPro" id="IPR015919">
    <property type="entry name" value="Cadherin-like_sf"/>
</dbReference>
<dbReference type="GO" id="GO:0007156">
    <property type="term" value="P:homophilic cell adhesion via plasma membrane adhesion molecules"/>
    <property type="evidence" value="ECO:0007669"/>
    <property type="project" value="InterPro"/>
</dbReference>
<dbReference type="AlphaFoldDB" id="A0A183VFR6"/>
<dbReference type="PROSITE" id="PS50268">
    <property type="entry name" value="CADHERIN_2"/>
    <property type="match status" value="3"/>
</dbReference>
<evidence type="ECO:0000313" key="10">
    <source>
        <dbReference type="EMBL" id="VDM50907.1"/>
    </source>
</evidence>
<evidence type="ECO:0000256" key="6">
    <source>
        <dbReference type="ARBA" id="ARBA00022989"/>
    </source>
</evidence>
<feature type="domain" description="Cadherin" evidence="9">
    <location>
        <begin position="164"/>
        <end position="275"/>
    </location>
</feature>
<dbReference type="CDD" id="cd11304">
    <property type="entry name" value="Cadherin_repeat"/>
    <property type="match status" value="2"/>
</dbReference>
<keyword evidence="2" id="KW-0812">Transmembrane</keyword>
<keyword evidence="6" id="KW-1133">Transmembrane helix</keyword>
<dbReference type="InterPro" id="IPR050971">
    <property type="entry name" value="Cadherin-domain_protein"/>
</dbReference>
<dbReference type="EMBL" id="UYWY01027150">
    <property type="protein sequence ID" value="VDM50907.1"/>
    <property type="molecule type" value="Genomic_DNA"/>
</dbReference>